<dbReference type="EMBL" id="JASBNA010000077">
    <property type="protein sequence ID" value="KAK7678144.1"/>
    <property type="molecule type" value="Genomic_DNA"/>
</dbReference>
<organism evidence="1 2">
    <name type="scientific">Cerrena zonata</name>
    <dbReference type="NCBI Taxonomy" id="2478898"/>
    <lineage>
        <taxon>Eukaryota</taxon>
        <taxon>Fungi</taxon>
        <taxon>Dikarya</taxon>
        <taxon>Basidiomycota</taxon>
        <taxon>Agaricomycotina</taxon>
        <taxon>Agaricomycetes</taxon>
        <taxon>Polyporales</taxon>
        <taxon>Cerrenaceae</taxon>
        <taxon>Cerrena</taxon>
    </lineage>
</organism>
<gene>
    <name evidence="1" type="ORF">QCA50_018938</name>
</gene>
<evidence type="ECO:0000313" key="1">
    <source>
        <dbReference type="EMBL" id="KAK7678144.1"/>
    </source>
</evidence>
<accession>A0AAW0FIZ9</accession>
<dbReference type="Proteomes" id="UP001385951">
    <property type="component" value="Unassembled WGS sequence"/>
</dbReference>
<comment type="caution">
    <text evidence="1">The sequence shown here is derived from an EMBL/GenBank/DDBJ whole genome shotgun (WGS) entry which is preliminary data.</text>
</comment>
<sequence length="115" mass="12749">MDKDYDDQVGYNWLDALESESLSGDGLTLPNLCELRLAGISVDVKFSGHLKSVLDRRALQLGKPLSMLSITPQRPGIPWPELALNLGGVKHFFYHSDGVHRVPMCTCTLVCRAHD</sequence>
<keyword evidence="2" id="KW-1185">Reference proteome</keyword>
<protein>
    <submittedName>
        <fullName evidence="1">Uncharacterized protein</fullName>
    </submittedName>
</protein>
<name>A0AAW0FIZ9_9APHY</name>
<proteinExistence type="predicted"/>
<dbReference type="AlphaFoldDB" id="A0AAW0FIZ9"/>
<evidence type="ECO:0000313" key="2">
    <source>
        <dbReference type="Proteomes" id="UP001385951"/>
    </source>
</evidence>
<reference evidence="1 2" key="1">
    <citation type="submission" date="2022-09" db="EMBL/GenBank/DDBJ databases">
        <authorList>
            <person name="Palmer J.M."/>
        </authorList>
    </citation>
    <scope>NUCLEOTIDE SEQUENCE [LARGE SCALE GENOMIC DNA]</scope>
    <source>
        <strain evidence="1 2">DSM 7382</strain>
    </source>
</reference>